<keyword evidence="9" id="KW-0472">Membrane</keyword>
<evidence type="ECO:0000256" key="2">
    <source>
        <dbReference type="ARBA" id="ARBA00022475"/>
    </source>
</evidence>
<feature type="domain" description="Response regulatory" evidence="12">
    <location>
        <begin position="15"/>
        <end position="133"/>
    </location>
</feature>
<evidence type="ECO:0000256" key="5">
    <source>
        <dbReference type="ARBA" id="ARBA00022741"/>
    </source>
</evidence>
<evidence type="ECO:0000256" key="6">
    <source>
        <dbReference type="ARBA" id="ARBA00022840"/>
    </source>
</evidence>
<feature type="modified residue" description="4-aspartylphosphate" evidence="11">
    <location>
        <position position="66"/>
    </location>
</feature>
<keyword evidence="15" id="KW-1185">Reference proteome</keyword>
<evidence type="ECO:0000256" key="3">
    <source>
        <dbReference type="ARBA" id="ARBA00022553"/>
    </source>
</evidence>
<keyword evidence="6" id="KW-0067">ATP-binding</keyword>
<dbReference type="InterPro" id="IPR008207">
    <property type="entry name" value="Sig_transdc_His_kin_Hpt_dom"/>
</dbReference>
<dbReference type="InterPro" id="IPR036641">
    <property type="entry name" value="HPT_dom_sf"/>
</dbReference>
<dbReference type="AlphaFoldDB" id="A0A561P9Z0"/>
<keyword evidence="5" id="KW-0547">Nucleotide-binding</keyword>
<evidence type="ECO:0000313" key="14">
    <source>
        <dbReference type="EMBL" id="TWF34937.1"/>
    </source>
</evidence>
<keyword evidence="4" id="KW-0812">Transmembrane</keyword>
<keyword evidence="8" id="KW-0902">Two-component regulatory system</keyword>
<dbReference type="SUPFAM" id="SSF52172">
    <property type="entry name" value="CheY-like"/>
    <property type="match status" value="1"/>
</dbReference>
<evidence type="ECO:0000256" key="9">
    <source>
        <dbReference type="ARBA" id="ARBA00023136"/>
    </source>
</evidence>
<protein>
    <submittedName>
        <fullName evidence="14">CheY-like chemotaxis protein</fullName>
    </submittedName>
</protein>
<dbReference type="Pfam" id="PF00072">
    <property type="entry name" value="Response_reg"/>
    <property type="match status" value="1"/>
</dbReference>
<evidence type="ECO:0000259" key="13">
    <source>
        <dbReference type="PROSITE" id="PS50894"/>
    </source>
</evidence>
<dbReference type="GO" id="GO:0004672">
    <property type="term" value="F:protein kinase activity"/>
    <property type="evidence" value="ECO:0007669"/>
    <property type="project" value="UniProtKB-ARBA"/>
</dbReference>
<accession>A0A561P9Z0</accession>
<evidence type="ECO:0000256" key="1">
    <source>
        <dbReference type="ARBA" id="ARBA00004651"/>
    </source>
</evidence>
<dbReference type="SMART" id="SM00448">
    <property type="entry name" value="REC"/>
    <property type="match status" value="1"/>
</dbReference>
<dbReference type="InterPro" id="IPR011006">
    <property type="entry name" value="CheY-like_superfamily"/>
</dbReference>
<dbReference type="Proteomes" id="UP000320811">
    <property type="component" value="Unassembled WGS sequence"/>
</dbReference>
<comment type="subcellular location">
    <subcellularLocation>
        <location evidence="1">Cell membrane</location>
        <topology evidence="1">Multi-pass membrane protein</topology>
    </subcellularLocation>
</comment>
<keyword evidence="3 11" id="KW-0597">Phosphoprotein</keyword>
<name>A0A561P9Z0_9BACT</name>
<dbReference type="SUPFAM" id="SSF47226">
    <property type="entry name" value="Histidine-containing phosphotransfer domain, HPT domain"/>
    <property type="match status" value="1"/>
</dbReference>
<dbReference type="Gene3D" id="1.20.120.160">
    <property type="entry name" value="HPT domain"/>
    <property type="match status" value="1"/>
</dbReference>
<sequence>MSTEHTTVSPAQPLRILIAEDNPVNMMVAVTILNRVLPGATILEAANGVEAVEKYNESRPDLVFMDLQMPDRNGFDATEIIRKTDPAAQIPIIAITASDMKEERERCLELGMNDFLHKPFVENAMIALLKKWIHPSAAEIQTITPDIQSSDSQHFNIAILKQYLSADIIGYTFLLEIMEATITELRKLSSQIWQHDEQWEDTDLKRIGHKLYGTATTVGLMELSRMAADMQVNPGTPGEQQKLLLTQLKEELDYCIHLLEESTAHLRYG</sequence>
<evidence type="ECO:0000256" key="11">
    <source>
        <dbReference type="PROSITE-ProRule" id="PRU00169"/>
    </source>
</evidence>
<gene>
    <name evidence="14" type="ORF">FHW36_110137</name>
</gene>
<dbReference type="PANTHER" id="PTHR45339">
    <property type="entry name" value="HYBRID SIGNAL TRANSDUCTION HISTIDINE KINASE J"/>
    <property type="match status" value="1"/>
</dbReference>
<keyword evidence="7" id="KW-1133">Transmembrane helix</keyword>
<dbReference type="PROSITE" id="PS50894">
    <property type="entry name" value="HPT"/>
    <property type="match status" value="1"/>
</dbReference>
<comment type="caution">
    <text evidence="14">The sequence shown here is derived from an EMBL/GenBank/DDBJ whole genome shotgun (WGS) entry which is preliminary data.</text>
</comment>
<dbReference type="PROSITE" id="PS50110">
    <property type="entry name" value="RESPONSE_REGULATORY"/>
    <property type="match status" value="1"/>
</dbReference>
<dbReference type="RefSeq" id="WP_186452609.1">
    <property type="nucleotide sequence ID" value="NZ_VIWO01000010.1"/>
</dbReference>
<dbReference type="GO" id="GO:0005524">
    <property type="term" value="F:ATP binding"/>
    <property type="evidence" value="ECO:0007669"/>
    <property type="project" value="UniProtKB-KW"/>
</dbReference>
<feature type="modified residue" description="Phosphohistidine" evidence="10">
    <location>
        <position position="209"/>
    </location>
</feature>
<dbReference type="CDD" id="cd17546">
    <property type="entry name" value="REC_hyHK_CKI1_RcsC-like"/>
    <property type="match status" value="1"/>
</dbReference>
<evidence type="ECO:0000256" key="10">
    <source>
        <dbReference type="PROSITE-ProRule" id="PRU00110"/>
    </source>
</evidence>
<dbReference type="GO" id="GO:0000160">
    <property type="term" value="P:phosphorelay signal transduction system"/>
    <property type="evidence" value="ECO:0007669"/>
    <property type="project" value="UniProtKB-KW"/>
</dbReference>
<dbReference type="EMBL" id="VIWO01000010">
    <property type="protein sequence ID" value="TWF34937.1"/>
    <property type="molecule type" value="Genomic_DNA"/>
</dbReference>
<evidence type="ECO:0000256" key="4">
    <source>
        <dbReference type="ARBA" id="ARBA00022692"/>
    </source>
</evidence>
<organism evidence="14 15">
    <name type="scientific">Chitinophaga polysaccharea</name>
    <dbReference type="NCBI Taxonomy" id="1293035"/>
    <lineage>
        <taxon>Bacteria</taxon>
        <taxon>Pseudomonadati</taxon>
        <taxon>Bacteroidota</taxon>
        <taxon>Chitinophagia</taxon>
        <taxon>Chitinophagales</taxon>
        <taxon>Chitinophagaceae</taxon>
        <taxon>Chitinophaga</taxon>
    </lineage>
</organism>
<reference evidence="14 15" key="1">
    <citation type="submission" date="2019-06" db="EMBL/GenBank/DDBJ databases">
        <title>Sorghum-associated microbial communities from plants grown in Nebraska, USA.</title>
        <authorList>
            <person name="Schachtman D."/>
        </authorList>
    </citation>
    <scope>NUCLEOTIDE SEQUENCE [LARGE SCALE GENOMIC DNA]</scope>
    <source>
        <strain evidence="14 15">1209</strain>
    </source>
</reference>
<evidence type="ECO:0000259" key="12">
    <source>
        <dbReference type="PROSITE" id="PS50110"/>
    </source>
</evidence>
<dbReference type="Gene3D" id="3.40.50.2300">
    <property type="match status" value="1"/>
</dbReference>
<evidence type="ECO:0000256" key="7">
    <source>
        <dbReference type="ARBA" id="ARBA00022989"/>
    </source>
</evidence>
<dbReference type="InterPro" id="IPR001789">
    <property type="entry name" value="Sig_transdc_resp-reg_receiver"/>
</dbReference>
<evidence type="ECO:0000256" key="8">
    <source>
        <dbReference type="ARBA" id="ARBA00023012"/>
    </source>
</evidence>
<proteinExistence type="predicted"/>
<dbReference type="PANTHER" id="PTHR45339:SF1">
    <property type="entry name" value="HYBRID SIGNAL TRANSDUCTION HISTIDINE KINASE J"/>
    <property type="match status" value="1"/>
</dbReference>
<evidence type="ECO:0000313" key="15">
    <source>
        <dbReference type="Proteomes" id="UP000320811"/>
    </source>
</evidence>
<feature type="domain" description="HPt" evidence="13">
    <location>
        <begin position="166"/>
        <end position="262"/>
    </location>
</feature>
<keyword evidence="2" id="KW-1003">Cell membrane</keyword>
<dbReference type="GO" id="GO:0005886">
    <property type="term" value="C:plasma membrane"/>
    <property type="evidence" value="ECO:0007669"/>
    <property type="project" value="UniProtKB-SubCell"/>
</dbReference>